<evidence type="ECO:0000313" key="5">
    <source>
        <dbReference type="EMBL" id="MUP38497.1"/>
    </source>
</evidence>
<feature type="domain" description="N-acetyltransferase" evidence="4">
    <location>
        <begin position="26"/>
        <end position="170"/>
    </location>
</feature>
<dbReference type="GO" id="GO:0005524">
    <property type="term" value="F:ATP binding"/>
    <property type="evidence" value="ECO:0007669"/>
    <property type="project" value="UniProtKB-UniRule"/>
</dbReference>
<protein>
    <recommendedName>
        <fullName evidence="3">[Citrate [pro-3S]-lyase] ligase</fullName>
        <ecNumber evidence="3">6.2.1.22</ecNumber>
    </recommendedName>
</protein>
<dbReference type="EC" id="6.2.1.22" evidence="3"/>
<dbReference type="Proteomes" id="UP000462449">
    <property type="component" value="Unassembled WGS sequence"/>
</dbReference>
<evidence type="ECO:0000256" key="2">
    <source>
        <dbReference type="ARBA" id="ARBA00022840"/>
    </source>
</evidence>
<dbReference type="EMBL" id="WOTW01000026">
    <property type="protein sequence ID" value="MUP38497.1"/>
    <property type="molecule type" value="Genomic_DNA"/>
</dbReference>
<dbReference type="InterPro" id="IPR014729">
    <property type="entry name" value="Rossmann-like_a/b/a_fold"/>
</dbReference>
<reference evidence="6 7" key="1">
    <citation type="submission" date="2019-11" db="EMBL/GenBank/DDBJ databases">
        <title>Draft genome sequence of Labilibaculum sp. strain SYP isolated from Black Sea.</title>
        <authorList>
            <person name="Yadav S."/>
            <person name="Villanueva L."/>
        </authorList>
    </citation>
    <scope>NUCLEOTIDE SEQUENCE [LARGE SCALE GENOMIC DNA]</scope>
    <source>
        <strain evidence="6 7">44</strain>
    </source>
</reference>
<dbReference type="AlphaFoldDB" id="A0A7M4D768"/>
<dbReference type="Gene3D" id="3.40.50.620">
    <property type="entry name" value="HUPs"/>
    <property type="match status" value="1"/>
</dbReference>
<keyword evidence="5" id="KW-0456">Lyase</keyword>
<dbReference type="SMART" id="SM00764">
    <property type="entry name" value="Citrate_ly_lig"/>
    <property type="match status" value="1"/>
</dbReference>
<comment type="caution">
    <text evidence="5">The sequence shown here is derived from an EMBL/GenBank/DDBJ whole genome shotgun (WGS) entry which is preliminary data.</text>
</comment>
<organism evidence="5 8">
    <name type="scientific">Labilibaculum euxinus</name>
    <dbReference type="NCBI Taxonomy" id="2686357"/>
    <lineage>
        <taxon>Bacteria</taxon>
        <taxon>Pseudomonadati</taxon>
        <taxon>Bacteroidota</taxon>
        <taxon>Bacteroidia</taxon>
        <taxon>Marinilabiliales</taxon>
        <taxon>Marinifilaceae</taxon>
        <taxon>Labilibaculum</taxon>
    </lineage>
</organism>
<keyword evidence="1 3" id="KW-0547">Nucleotide-binding</keyword>
<sequence length="380" mass="43681">MHIIECGNEKKIFTQNNTKQRIRMGVENTDYREESLDLNNPFDIKLVSEFLEPLGFEFDSIDVDYTMILYNLNQEVIGTGSYKGRVLKYVAVSPKFREGAAFAQIVTHLIELVINEHKHIFVYTKPRNLEVFKGLGFTEIATAEPLFSVLEFGYENIKTYQDYLRSIKKDVTFGGIAAIVVNCNPFTKGHKYLIEKACAENRVVYLFVVEEDRSSFTFDIRWKLIKEELGHIENLVMVKGGDYVVSGTIFPCYFLKDEKECDIAAKQAELDVVTFLNYIVPILNINRRYVGTEMYSPVTAAYNEAMIKYLPSNGVEILEIPRITQGSSDNYISASKVRIAIREDRLNEVLDFLPDSTKNYLLSEESAEIREKIRNTVTRH</sequence>
<accession>A0A7M4D768</accession>
<dbReference type="Pfam" id="PF08218">
    <property type="entry name" value="Citrate_ly_lig"/>
    <property type="match status" value="1"/>
</dbReference>
<keyword evidence="2 3" id="KW-0067">ATP-binding</keyword>
<dbReference type="OrthoDB" id="9779753at2"/>
<dbReference type="PANTHER" id="PTHR40599:SF1">
    <property type="entry name" value="[CITRATE [PRO-3S]-LYASE] LIGASE"/>
    <property type="match status" value="1"/>
</dbReference>
<dbReference type="InterPro" id="IPR016181">
    <property type="entry name" value="Acyl_CoA_acyltransferase"/>
</dbReference>
<dbReference type="InterPro" id="IPR005216">
    <property type="entry name" value="Citrate_lyase_ligase"/>
</dbReference>
<dbReference type="EMBL" id="QTZN02000026">
    <property type="protein sequence ID" value="MVB07702.1"/>
    <property type="molecule type" value="Genomic_DNA"/>
</dbReference>
<dbReference type="PIRSF" id="PIRSF005751">
    <property type="entry name" value="Acet_citr_lig"/>
    <property type="match status" value="1"/>
</dbReference>
<dbReference type="InterPro" id="IPR000182">
    <property type="entry name" value="GNAT_dom"/>
</dbReference>
<evidence type="ECO:0000259" key="4">
    <source>
        <dbReference type="PROSITE" id="PS51186"/>
    </source>
</evidence>
<dbReference type="PANTHER" id="PTHR40599">
    <property type="entry name" value="[CITRATE [PRO-3S]-LYASE] LIGASE"/>
    <property type="match status" value="1"/>
</dbReference>
<dbReference type="InterPro" id="IPR013166">
    <property type="entry name" value="Citrate_lyase_ligase_C"/>
</dbReference>
<evidence type="ECO:0000256" key="1">
    <source>
        <dbReference type="ARBA" id="ARBA00022741"/>
    </source>
</evidence>
<evidence type="ECO:0000256" key="3">
    <source>
        <dbReference type="PIRNR" id="PIRNR005751"/>
    </source>
</evidence>
<dbReference type="GO" id="GO:0008771">
    <property type="term" value="F:[citrate (pro-3S)-lyase] ligase activity"/>
    <property type="evidence" value="ECO:0007669"/>
    <property type="project" value="UniProtKB-EC"/>
</dbReference>
<proteinExistence type="predicted"/>
<evidence type="ECO:0000313" key="7">
    <source>
        <dbReference type="Proteomes" id="UP000285951"/>
    </source>
</evidence>
<gene>
    <name evidence="6" type="ORF">DWB62_011795</name>
    <name evidence="5" type="ORF">GNY23_11795</name>
</gene>
<evidence type="ECO:0000313" key="8">
    <source>
        <dbReference type="Proteomes" id="UP000462449"/>
    </source>
</evidence>
<name>A0A7M4D768_9BACT</name>
<evidence type="ECO:0000313" key="6">
    <source>
        <dbReference type="EMBL" id="MVB07702.1"/>
    </source>
</evidence>
<comment type="catalytic activity">
    <reaction evidence="3">
        <text>holo-[citrate lyase ACP] + acetate + ATP = acetyl-[citrate lyase ACP] + AMP + diphosphate</text>
        <dbReference type="Rhea" id="RHEA:23788"/>
        <dbReference type="Rhea" id="RHEA-COMP:10158"/>
        <dbReference type="Rhea" id="RHEA-COMP:13710"/>
        <dbReference type="ChEBI" id="CHEBI:30089"/>
        <dbReference type="ChEBI" id="CHEBI:30616"/>
        <dbReference type="ChEBI" id="CHEBI:33019"/>
        <dbReference type="ChEBI" id="CHEBI:82683"/>
        <dbReference type="ChEBI" id="CHEBI:137976"/>
        <dbReference type="ChEBI" id="CHEBI:456215"/>
        <dbReference type="EC" id="6.2.1.22"/>
    </reaction>
</comment>
<keyword evidence="3 5" id="KW-0436">Ligase</keyword>
<dbReference type="SUPFAM" id="SSF52374">
    <property type="entry name" value="Nucleotidylyl transferase"/>
    <property type="match status" value="1"/>
</dbReference>
<dbReference type="GO" id="GO:0016747">
    <property type="term" value="F:acyltransferase activity, transferring groups other than amino-acyl groups"/>
    <property type="evidence" value="ECO:0007669"/>
    <property type="project" value="InterPro"/>
</dbReference>
<dbReference type="Proteomes" id="UP000285951">
    <property type="component" value="Unassembled WGS sequence"/>
</dbReference>
<dbReference type="SUPFAM" id="SSF55729">
    <property type="entry name" value="Acyl-CoA N-acyltransferases (Nat)"/>
    <property type="match status" value="1"/>
</dbReference>
<keyword evidence="7" id="KW-1185">Reference proteome</keyword>
<dbReference type="PROSITE" id="PS51186">
    <property type="entry name" value="GNAT"/>
    <property type="match status" value="1"/>
</dbReference>
<dbReference type="GO" id="GO:0016829">
    <property type="term" value="F:lyase activity"/>
    <property type="evidence" value="ECO:0007669"/>
    <property type="project" value="UniProtKB-KW"/>
</dbReference>
<comment type="function">
    <text evidence="3">Acetylation of prosthetic group (2-(5''-phosphoribosyl)-3'-dephosphocoenzyme-A) of the gamma subunit of citrate lyase.</text>
</comment>
<reference evidence="5 8" key="2">
    <citation type="submission" date="2019-12" db="EMBL/GenBank/DDBJ databases">
        <title>Draft genome sequence of Labilibaculum sp. strain 44 isolated from deep waters of Black Sea.</title>
        <authorList>
            <person name="Yadav S."/>
            <person name="Villanueva L."/>
        </authorList>
    </citation>
    <scope>NUCLEOTIDE SEQUENCE [LARGE SCALE GENOMIC DNA]</scope>
    <source>
        <strain evidence="5 8">44</strain>
    </source>
</reference>